<comment type="caution">
    <text evidence="1">The sequence shown here is derived from an EMBL/GenBank/DDBJ whole genome shotgun (WGS) entry which is preliminary data.</text>
</comment>
<dbReference type="Proteomes" id="UP001642409">
    <property type="component" value="Unassembled WGS sequence"/>
</dbReference>
<sequence>MSQYLNVYIIFHIQLNTRIQSNQQIIEELDLRKNIILLTQIYVIKKFDADDVQNYSSIFDQQILSLFKQQVADLNWNPPGSYHLRIQRSNGAVAAPILKAHQIFSIKFPTVLQLEKYIIQSSFRIQFTLYHYIQYIHVGQNIPLQNHSSKSEFQFVFKKNIDDMALSFMFTILTSSKYSKSVLSYINQELLVSEKIFEQNNDPYFKELQIMSLIYQNLLSLEQFIIQVEMIRLQDSLQVLSDIFWVLRIKPTPNSSLVHTNLALIRFRRKEL</sequence>
<dbReference type="EMBL" id="CATOUU010000889">
    <property type="protein sequence ID" value="CAI9957539.1"/>
    <property type="molecule type" value="Genomic_DNA"/>
</dbReference>
<gene>
    <name evidence="2" type="ORF">HINF_LOCUS19242</name>
    <name evidence="1" type="ORF">HINF_LOCUS45184</name>
</gene>
<dbReference type="AlphaFoldDB" id="A0AA86QDZ7"/>
<reference evidence="2 3" key="2">
    <citation type="submission" date="2024-07" db="EMBL/GenBank/DDBJ databases">
        <authorList>
            <person name="Akdeniz Z."/>
        </authorList>
    </citation>
    <scope>NUCLEOTIDE SEQUENCE [LARGE SCALE GENOMIC DNA]</scope>
</reference>
<evidence type="ECO:0000313" key="2">
    <source>
        <dbReference type="EMBL" id="CAL6005174.1"/>
    </source>
</evidence>
<organism evidence="1">
    <name type="scientific">Hexamita inflata</name>
    <dbReference type="NCBI Taxonomy" id="28002"/>
    <lineage>
        <taxon>Eukaryota</taxon>
        <taxon>Metamonada</taxon>
        <taxon>Diplomonadida</taxon>
        <taxon>Hexamitidae</taxon>
        <taxon>Hexamitinae</taxon>
        <taxon>Hexamita</taxon>
    </lineage>
</organism>
<proteinExistence type="predicted"/>
<evidence type="ECO:0000313" key="1">
    <source>
        <dbReference type="EMBL" id="CAI9957539.1"/>
    </source>
</evidence>
<dbReference type="EMBL" id="CAXDID020000050">
    <property type="protein sequence ID" value="CAL6005174.1"/>
    <property type="molecule type" value="Genomic_DNA"/>
</dbReference>
<accession>A0AA86QDZ7</accession>
<keyword evidence="3" id="KW-1185">Reference proteome</keyword>
<reference evidence="1" key="1">
    <citation type="submission" date="2023-06" db="EMBL/GenBank/DDBJ databases">
        <authorList>
            <person name="Kurt Z."/>
        </authorList>
    </citation>
    <scope>NUCLEOTIDE SEQUENCE</scope>
</reference>
<evidence type="ECO:0000313" key="3">
    <source>
        <dbReference type="Proteomes" id="UP001642409"/>
    </source>
</evidence>
<name>A0AA86QDZ7_9EUKA</name>
<protein>
    <submittedName>
        <fullName evidence="2">Hypothetical_protein</fullName>
    </submittedName>
</protein>